<keyword evidence="1" id="KW-0472">Membrane</keyword>
<accession>A0AAW9R1Z4</accession>
<proteinExistence type="predicted"/>
<keyword evidence="4" id="KW-1185">Reference proteome</keyword>
<evidence type="ECO:0000313" key="3">
    <source>
        <dbReference type="EMBL" id="MEJ1248263.1"/>
    </source>
</evidence>
<dbReference type="Proteomes" id="UP001364472">
    <property type="component" value="Unassembled WGS sequence"/>
</dbReference>
<evidence type="ECO:0000313" key="4">
    <source>
        <dbReference type="Proteomes" id="UP001364472"/>
    </source>
</evidence>
<evidence type="ECO:0008006" key="5">
    <source>
        <dbReference type="Google" id="ProtNLM"/>
    </source>
</evidence>
<comment type="caution">
    <text evidence="3">The sequence shown here is derived from an EMBL/GenBank/DDBJ whole genome shotgun (WGS) entry which is preliminary data.</text>
</comment>
<dbReference type="EMBL" id="JBBDHC010000001">
    <property type="protein sequence ID" value="MEJ1248263.1"/>
    <property type="molecule type" value="Genomic_DNA"/>
</dbReference>
<feature type="signal peptide" evidence="2">
    <location>
        <begin position="1"/>
        <end position="38"/>
    </location>
</feature>
<organism evidence="3 4">
    <name type="scientific">Denitratimonas tolerans</name>
    <dbReference type="NCBI Taxonomy" id="1338420"/>
    <lineage>
        <taxon>Bacteria</taxon>
        <taxon>Pseudomonadati</taxon>
        <taxon>Pseudomonadota</taxon>
        <taxon>Gammaproteobacteria</taxon>
        <taxon>Lysobacterales</taxon>
        <taxon>Lysobacteraceae</taxon>
        <taxon>Denitratimonas</taxon>
    </lineage>
</organism>
<keyword evidence="2" id="KW-0732">Signal</keyword>
<evidence type="ECO:0000256" key="2">
    <source>
        <dbReference type="SAM" id="SignalP"/>
    </source>
</evidence>
<feature type="chain" id="PRO_5043802050" description="ATP synthase subunit I" evidence="2">
    <location>
        <begin position="39"/>
        <end position="122"/>
    </location>
</feature>
<dbReference type="RefSeq" id="WP_337333971.1">
    <property type="nucleotide sequence ID" value="NZ_JBBDHC010000001.1"/>
</dbReference>
<gene>
    <name evidence="3" type="ORF">WB794_01015</name>
</gene>
<name>A0AAW9R1Z4_9GAMM</name>
<feature type="transmembrane region" description="Helical" evidence="1">
    <location>
        <begin position="103"/>
        <end position="120"/>
    </location>
</feature>
<keyword evidence="1" id="KW-0812">Transmembrane</keyword>
<keyword evidence="1" id="KW-1133">Transmembrane helix</keyword>
<dbReference type="AlphaFoldDB" id="A0AAW9R1Z4"/>
<sequence length="122" mass="12157">MLNSVTHGRRQAHKALIVQLVAVAATALALLAASPAHALAAALGGGALALGGWLSAWVALSGETPAAAGLALGRLVTGLVLKWAVLIAALLLGLAVWKLPPAALVTGVIVALVAQILAMLRR</sequence>
<feature type="transmembrane region" description="Helical" evidence="1">
    <location>
        <begin position="79"/>
        <end position="97"/>
    </location>
</feature>
<protein>
    <recommendedName>
        <fullName evidence="5">ATP synthase subunit I</fullName>
    </recommendedName>
</protein>
<evidence type="ECO:0000256" key="1">
    <source>
        <dbReference type="SAM" id="Phobius"/>
    </source>
</evidence>
<reference evidence="3 4" key="1">
    <citation type="journal article" date="2016" name="Antonie Van Leeuwenhoek">
        <title>Denitratimonas tolerans gen. nov., sp. nov., a denitrifying bacterium isolated from a bioreactor for tannery wastewater treatment.</title>
        <authorList>
            <person name="Han S.I."/>
            <person name="Kim J.O."/>
            <person name="Lee Y.R."/>
            <person name="Ekpeghere K.I."/>
            <person name="Koh S.C."/>
            <person name="Whang K.S."/>
        </authorList>
    </citation>
    <scope>NUCLEOTIDE SEQUENCE [LARGE SCALE GENOMIC DNA]</scope>
    <source>
        <strain evidence="3 4">KACC 17565</strain>
    </source>
</reference>